<sequence length="94" mass="10657">MDNPGNRARINNTTFDLYYVPKLANPKYYVTYDPALVHDWENEKSYASLTITFGRMLGKAFGGDSQVYIKPQVLGGKDRPIDFTVQVGYKVIGF</sequence>
<organism evidence="1 2">
    <name type="scientific">Parazoarcus communis</name>
    <dbReference type="NCBI Taxonomy" id="41977"/>
    <lineage>
        <taxon>Bacteria</taxon>
        <taxon>Pseudomonadati</taxon>
        <taxon>Pseudomonadota</taxon>
        <taxon>Betaproteobacteria</taxon>
        <taxon>Rhodocyclales</taxon>
        <taxon>Zoogloeaceae</taxon>
        <taxon>Parazoarcus</taxon>
    </lineage>
</organism>
<gene>
    <name evidence="1" type="ORF">CEW87_07105</name>
</gene>
<proteinExistence type="predicted"/>
<dbReference type="AlphaFoldDB" id="A0A2U8GZM3"/>
<evidence type="ECO:0000313" key="2">
    <source>
        <dbReference type="Proteomes" id="UP000244902"/>
    </source>
</evidence>
<reference evidence="1 2" key="1">
    <citation type="submission" date="2017-06" db="EMBL/GenBank/DDBJ databases">
        <title>Azoarcus sp. TSNA42 complete genome sequence.</title>
        <authorList>
            <person name="Woo J.-H."/>
            <person name="Kim H.-S."/>
        </authorList>
    </citation>
    <scope>NUCLEOTIDE SEQUENCE [LARGE SCALE GENOMIC DNA]</scope>
    <source>
        <strain evidence="1 2">TSNA42</strain>
    </source>
</reference>
<name>A0A2U8GZM3_9RHOO</name>
<dbReference type="EMBL" id="CP022188">
    <property type="protein sequence ID" value="AWI79152.1"/>
    <property type="molecule type" value="Genomic_DNA"/>
</dbReference>
<dbReference type="Proteomes" id="UP000244902">
    <property type="component" value="Chromosome"/>
</dbReference>
<protein>
    <submittedName>
        <fullName evidence="1">Uncharacterized protein</fullName>
    </submittedName>
</protein>
<evidence type="ECO:0000313" key="1">
    <source>
        <dbReference type="EMBL" id="AWI79152.1"/>
    </source>
</evidence>
<accession>A0A2U8GZM3</accession>